<feature type="region of interest" description="Disordered" evidence="1">
    <location>
        <begin position="173"/>
        <end position="294"/>
    </location>
</feature>
<dbReference type="EMBL" id="CH940659">
    <property type="protein sequence ID" value="KRF85675.1"/>
    <property type="molecule type" value="Genomic_DNA"/>
</dbReference>
<feature type="chain" id="PRO_5014238532" evidence="2">
    <location>
        <begin position="17"/>
        <end position="787"/>
    </location>
</feature>
<feature type="signal peptide" evidence="2">
    <location>
        <begin position="1"/>
        <end position="16"/>
    </location>
</feature>
<evidence type="ECO:0000313" key="3">
    <source>
        <dbReference type="EMBL" id="KRF85674.1"/>
    </source>
</evidence>
<keyword evidence="5" id="KW-1185">Reference proteome</keyword>
<gene>
    <name evidence="4" type="primary">Dvir\GJ19691</name>
    <name evidence="4" type="ORF">Dvir_GJ19691</name>
</gene>
<dbReference type="Proteomes" id="UP000008792">
    <property type="component" value="Unassembled WGS sequence"/>
</dbReference>
<reference evidence="4" key="3">
    <citation type="submission" date="2015-11" db="EMBL/GenBank/DDBJ databases">
        <authorList>
            <consortium name="FlyBase"/>
        </authorList>
    </citation>
    <scope>NUCLEOTIDE SEQUENCE</scope>
    <source>
        <strain evidence="4">TSC#15010-1051.87</strain>
    </source>
</reference>
<protein>
    <submittedName>
        <fullName evidence="3">Uncharacterized protein, isoform B</fullName>
    </submittedName>
    <submittedName>
        <fullName evidence="4">Uncharacterized protein, isoform C</fullName>
    </submittedName>
</protein>
<dbReference type="AlphaFoldDB" id="A0A0Q9WXI3"/>
<feature type="compositionally biased region" description="Basic residues" evidence="1">
    <location>
        <begin position="257"/>
        <end position="268"/>
    </location>
</feature>
<reference evidence="4 5" key="1">
    <citation type="journal article" date="2007" name="Nature">
        <title>Evolution of genes and genomes on the Drosophila phylogeny.</title>
        <authorList>
            <consortium name="Drosophila 12 Genomes Consortium"/>
            <person name="Clark A.G."/>
            <person name="Eisen M.B."/>
            <person name="Smith D.R."/>
            <person name="Bergman C.M."/>
            <person name="Oliver B."/>
            <person name="Markow T.A."/>
            <person name="Kaufman T.C."/>
            <person name="Kellis M."/>
            <person name="Gelbart W."/>
            <person name="Iyer V.N."/>
            <person name="Pollard D.A."/>
            <person name="Sackton T.B."/>
            <person name="Larracuente A.M."/>
            <person name="Singh N.D."/>
            <person name="Abad J.P."/>
            <person name="Abt D.N."/>
            <person name="Adryan B."/>
            <person name="Aguade M."/>
            <person name="Akashi H."/>
            <person name="Anderson W.W."/>
            <person name="Aquadro C.F."/>
            <person name="Ardell D.H."/>
            <person name="Arguello R."/>
            <person name="Artieri C.G."/>
            <person name="Barbash D.A."/>
            <person name="Barker D."/>
            <person name="Barsanti P."/>
            <person name="Batterham P."/>
            <person name="Batzoglou S."/>
            <person name="Begun D."/>
            <person name="Bhutkar A."/>
            <person name="Blanco E."/>
            <person name="Bosak S.A."/>
            <person name="Bradley R.K."/>
            <person name="Brand A.D."/>
            <person name="Brent M.R."/>
            <person name="Brooks A.N."/>
            <person name="Brown R.H."/>
            <person name="Butlin R.K."/>
            <person name="Caggese C."/>
            <person name="Calvi B.R."/>
            <person name="Bernardo de Carvalho A."/>
            <person name="Caspi A."/>
            <person name="Castrezana S."/>
            <person name="Celniker S.E."/>
            <person name="Chang J.L."/>
            <person name="Chapple C."/>
            <person name="Chatterji S."/>
            <person name="Chinwalla A."/>
            <person name="Civetta A."/>
            <person name="Clifton S.W."/>
            <person name="Comeron J.M."/>
            <person name="Costello J.C."/>
            <person name="Coyne J.A."/>
            <person name="Daub J."/>
            <person name="David R.G."/>
            <person name="Delcher A.L."/>
            <person name="Delehaunty K."/>
            <person name="Do C.B."/>
            <person name="Ebling H."/>
            <person name="Edwards K."/>
            <person name="Eickbush T."/>
            <person name="Evans J.D."/>
            <person name="Filipski A."/>
            <person name="Findeiss S."/>
            <person name="Freyhult E."/>
            <person name="Fulton L."/>
            <person name="Fulton R."/>
            <person name="Garcia A.C."/>
            <person name="Gardiner A."/>
            <person name="Garfield D.A."/>
            <person name="Garvin B.E."/>
            <person name="Gibson G."/>
            <person name="Gilbert D."/>
            <person name="Gnerre S."/>
            <person name="Godfrey J."/>
            <person name="Good R."/>
            <person name="Gotea V."/>
            <person name="Gravely B."/>
            <person name="Greenberg A.J."/>
            <person name="Griffiths-Jones S."/>
            <person name="Gross S."/>
            <person name="Guigo R."/>
            <person name="Gustafson E.A."/>
            <person name="Haerty W."/>
            <person name="Hahn M.W."/>
            <person name="Halligan D.L."/>
            <person name="Halpern A.L."/>
            <person name="Halter G.M."/>
            <person name="Han M.V."/>
            <person name="Heger A."/>
            <person name="Hillier L."/>
            <person name="Hinrichs A.S."/>
            <person name="Holmes I."/>
            <person name="Hoskins R.A."/>
            <person name="Hubisz M.J."/>
            <person name="Hultmark D."/>
            <person name="Huntley M.A."/>
            <person name="Jaffe D.B."/>
            <person name="Jagadeeshan S."/>
            <person name="Jeck W.R."/>
            <person name="Johnson J."/>
            <person name="Jones C.D."/>
            <person name="Jordan W.C."/>
            <person name="Karpen G.H."/>
            <person name="Kataoka E."/>
            <person name="Keightley P.D."/>
            <person name="Kheradpour P."/>
            <person name="Kirkness E.F."/>
            <person name="Koerich L.B."/>
            <person name="Kristiansen K."/>
            <person name="Kudrna D."/>
            <person name="Kulathinal R.J."/>
            <person name="Kumar S."/>
            <person name="Kwok R."/>
            <person name="Lander E."/>
            <person name="Langley C.H."/>
            <person name="Lapoint R."/>
            <person name="Lazzaro B.P."/>
            <person name="Lee S.J."/>
            <person name="Levesque L."/>
            <person name="Li R."/>
            <person name="Lin C.F."/>
            <person name="Lin M.F."/>
            <person name="Lindblad-Toh K."/>
            <person name="Llopart A."/>
            <person name="Long M."/>
            <person name="Low L."/>
            <person name="Lozovsky E."/>
            <person name="Lu J."/>
            <person name="Luo M."/>
            <person name="Machado C.A."/>
            <person name="Makalowski W."/>
            <person name="Marzo M."/>
            <person name="Matsuda M."/>
            <person name="Matzkin L."/>
            <person name="McAllister B."/>
            <person name="McBride C.S."/>
            <person name="McKernan B."/>
            <person name="McKernan K."/>
            <person name="Mendez-Lago M."/>
            <person name="Minx P."/>
            <person name="Mollenhauer M.U."/>
            <person name="Montooth K."/>
            <person name="Mount S.M."/>
            <person name="Mu X."/>
            <person name="Myers E."/>
            <person name="Negre B."/>
            <person name="Newfeld S."/>
            <person name="Nielsen R."/>
            <person name="Noor M.A."/>
            <person name="O'Grady P."/>
            <person name="Pachter L."/>
            <person name="Papaceit M."/>
            <person name="Parisi M.J."/>
            <person name="Parisi M."/>
            <person name="Parts L."/>
            <person name="Pedersen J.S."/>
            <person name="Pesole G."/>
            <person name="Phillippy A.M."/>
            <person name="Ponting C.P."/>
            <person name="Pop M."/>
            <person name="Porcelli D."/>
            <person name="Powell J.R."/>
            <person name="Prohaska S."/>
            <person name="Pruitt K."/>
            <person name="Puig M."/>
            <person name="Quesneville H."/>
            <person name="Ram K.R."/>
            <person name="Rand D."/>
            <person name="Rasmussen M.D."/>
            <person name="Reed L.K."/>
            <person name="Reenan R."/>
            <person name="Reily A."/>
            <person name="Remington K.A."/>
            <person name="Rieger T.T."/>
            <person name="Ritchie M.G."/>
            <person name="Robin C."/>
            <person name="Rogers Y.H."/>
            <person name="Rohde C."/>
            <person name="Rozas J."/>
            <person name="Rubenfield M.J."/>
            <person name="Ruiz A."/>
            <person name="Russo S."/>
            <person name="Salzberg S.L."/>
            <person name="Sanchez-Gracia A."/>
            <person name="Saranga D.J."/>
            <person name="Sato H."/>
            <person name="Schaeffer S.W."/>
            <person name="Schatz M.C."/>
            <person name="Schlenke T."/>
            <person name="Schwartz R."/>
            <person name="Segarra C."/>
            <person name="Singh R.S."/>
            <person name="Sirot L."/>
            <person name="Sirota M."/>
            <person name="Sisneros N.B."/>
            <person name="Smith C.D."/>
            <person name="Smith T.F."/>
            <person name="Spieth J."/>
            <person name="Stage D.E."/>
            <person name="Stark A."/>
            <person name="Stephan W."/>
            <person name="Strausberg R.L."/>
            <person name="Strempel S."/>
            <person name="Sturgill D."/>
            <person name="Sutton G."/>
            <person name="Sutton G.G."/>
            <person name="Tao W."/>
            <person name="Teichmann S."/>
            <person name="Tobari Y.N."/>
            <person name="Tomimura Y."/>
            <person name="Tsolas J.M."/>
            <person name="Valente V.L."/>
            <person name="Venter E."/>
            <person name="Venter J.C."/>
            <person name="Vicario S."/>
            <person name="Vieira F.G."/>
            <person name="Vilella A.J."/>
            <person name="Villasante A."/>
            <person name="Walenz B."/>
            <person name="Wang J."/>
            <person name="Wasserman M."/>
            <person name="Watts T."/>
            <person name="Wilson D."/>
            <person name="Wilson R.K."/>
            <person name="Wing R.A."/>
            <person name="Wolfner M.F."/>
            <person name="Wong A."/>
            <person name="Wong G.K."/>
            <person name="Wu C.I."/>
            <person name="Wu G."/>
            <person name="Yamamoto D."/>
            <person name="Yang H.P."/>
            <person name="Yang S.P."/>
            <person name="Yorke J.A."/>
            <person name="Yoshida K."/>
            <person name="Zdobnov E."/>
            <person name="Zhang P."/>
            <person name="Zhang Y."/>
            <person name="Zimin A.V."/>
            <person name="Baldwin J."/>
            <person name="Abdouelleil A."/>
            <person name="Abdulkadir J."/>
            <person name="Abebe A."/>
            <person name="Abera B."/>
            <person name="Abreu J."/>
            <person name="Acer S.C."/>
            <person name="Aftuck L."/>
            <person name="Alexander A."/>
            <person name="An P."/>
            <person name="Anderson E."/>
            <person name="Anderson S."/>
            <person name="Arachi H."/>
            <person name="Azer M."/>
            <person name="Bachantsang P."/>
            <person name="Barry A."/>
            <person name="Bayul T."/>
            <person name="Berlin A."/>
            <person name="Bessette D."/>
            <person name="Bloom T."/>
            <person name="Blye J."/>
            <person name="Boguslavskiy L."/>
            <person name="Bonnet C."/>
            <person name="Boukhgalter B."/>
            <person name="Bourzgui I."/>
            <person name="Brown A."/>
            <person name="Cahill P."/>
            <person name="Channer S."/>
            <person name="Cheshatsang Y."/>
            <person name="Chuda L."/>
            <person name="Citroen M."/>
            <person name="Collymore A."/>
            <person name="Cooke P."/>
            <person name="Costello M."/>
            <person name="D'Aco K."/>
            <person name="Daza R."/>
            <person name="De Haan G."/>
            <person name="DeGray S."/>
            <person name="DeMaso C."/>
            <person name="Dhargay N."/>
            <person name="Dooley K."/>
            <person name="Dooley E."/>
            <person name="Doricent M."/>
            <person name="Dorje P."/>
            <person name="Dorjee K."/>
            <person name="Dupes A."/>
            <person name="Elong R."/>
            <person name="Falk J."/>
            <person name="Farina A."/>
            <person name="Faro S."/>
            <person name="Ferguson D."/>
            <person name="Fisher S."/>
            <person name="Foley C.D."/>
            <person name="Franke A."/>
            <person name="Friedrich D."/>
            <person name="Gadbois L."/>
            <person name="Gearin G."/>
            <person name="Gearin C.R."/>
            <person name="Giannoukos G."/>
            <person name="Goode T."/>
            <person name="Graham J."/>
            <person name="Grandbois E."/>
            <person name="Grewal S."/>
            <person name="Gyaltsen K."/>
            <person name="Hafez N."/>
            <person name="Hagos B."/>
            <person name="Hall J."/>
            <person name="Henson C."/>
            <person name="Hollinger A."/>
            <person name="Honan T."/>
            <person name="Huard M.D."/>
            <person name="Hughes L."/>
            <person name="Hurhula B."/>
            <person name="Husby M.E."/>
            <person name="Kamat A."/>
            <person name="Kanga B."/>
            <person name="Kashin S."/>
            <person name="Khazanovich D."/>
            <person name="Kisner P."/>
            <person name="Lance K."/>
            <person name="Lara M."/>
            <person name="Lee W."/>
            <person name="Lennon N."/>
            <person name="Letendre F."/>
            <person name="LeVine R."/>
            <person name="Lipovsky A."/>
            <person name="Liu X."/>
            <person name="Liu J."/>
            <person name="Liu S."/>
            <person name="Lokyitsang T."/>
            <person name="Lokyitsang Y."/>
            <person name="Lubonja R."/>
            <person name="Lui A."/>
            <person name="MacDonald P."/>
            <person name="Magnisalis V."/>
            <person name="Maru K."/>
            <person name="Matthews C."/>
            <person name="McCusker W."/>
            <person name="McDonough S."/>
            <person name="Mehta T."/>
            <person name="Meldrim J."/>
            <person name="Meneus L."/>
            <person name="Mihai O."/>
            <person name="Mihalev A."/>
            <person name="Mihova T."/>
            <person name="Mittelman R."/>
            <person name="Mlenga V."/>
            <person name="Montmayeur A."/>
            <person name="Mulrain L."/>
            <person name="Navidi A."/>
            <person name="Naylor J."/>
            <person name="Negash T."/>
            <person name="Nguyen T."/>
            <person name="Nguyen N."/>
            <person name="Nicol R."/>
            <person name="Norbu C."/>
            <person name="Norbu N."/>
            <person name="Novod N."/>
            <person name="O'Neill B."/>
            <person name="Osman S."/>
            <person name="Markiewicz E."/>
            <person name="Oyono O.L."/>
            <person name="Patti C."/>
            <person name="Phunkhang P."/>
            <person name="Pierre F."/>
            <person name="Priest M."/>
            <person name="Raghuraman S."/>
            <person name="Rege F."/>
            <person name="Reyes R."/>
            <person name="Rise C."/>
            <person name="Rogov P."/>
            <person name="Ross K."/>
            <person name="Ryan E."/>
            <person name="Settipalli S."/>
            <person name="Shea T."/>
            <person name="Sherpa N."/>
            <person name="Shi L."/>
            <person name="Shih D."/>
            <person name="Sparrow T."/>
            <person name="Spaulding J."/>
            <person name="Stalker J."/>
            <person name="Stange-Thomann N."/>
            <person name="Stavropoulos S."/>
            <person name="Stone C."/>
            <person name="Strader C."/>
            <person name="Tesfaye S."/>
            <person name="Thomson T."/>
            <person name="Thoulutsang Y."/>
            <person name="Thoulutsang D."/>
            <person name="Topham K."/>
            <person name="Topping I."/>
            <person name="Tsamla T."/>
            <person name="Vassiliev H."/>
            <person name="Vo A."/>
            <person name="Wangchuk T."/>
            <person name="Wangdi T."/>
            <person name="Weiand M."/>
            <person name="Wilkinson J."/>
            <person name="Wilson A."/>
            <person name="Yadav S."/>
            <person name="Young G."/>
            <person name="Yu Q."/>
            <person name="Zembek L."/>
            <person name="Zhong D."/>
            <person name="Zimmer A."/>
            <person name="Zwirko Z."/>
            <person name="Jaffe D.B."/>
            <person name="Alvarez P."/>
            <person name="Brockman W."/>
            <person name="Butler J."/>
            <person name="Chin C."/>
            <person name="Gnerre S."/>
            <person name="Grabherr M."/>
            <person name="Kleber M."/>
            <person name="Mauceli E."/>
            <person name="MacCallum I."/>
        </authorList>
    </citation>
    <scope>NUCLEOTIDE SEQUENCE [LARGE SCALE GENOMIC DNA]</scope>
    <source>
        <strain evidence="4">TSC#15010-1051.87</strain>
        <strain evidence="5">Tucson 15010-1051.87</strain>
    </source>
</reference>
<feature type="compositionally biased region" description="Polar residues" evidence="1">
    <location>
        <begin position="177"/>
        <end position="205"/>
    </location>
</feature>
<evidence type="ECO:0000256" key="1">
    <source>
        <dbReference type="SAM" id="MobiDB-lite"/>
    </source>
</evidence>
<keyword evidence="2" id="KW-0732">Signal</keyword>
<organism evidence="4 5">
    <name type="scientific">Drosophila virilis</name>
    <name type="common">Fruit fly</name>
    <dbReference type="NCBI Taxonomy" id="7244"/>
    <lineage>
        <taxon>Eukaryota</taxon>
        <taxon>Metazoa</taxon>
        <taxon>Ecdysozoa</taxon>
        <taxon>Arthropoda</taxon>
        <taxon>Hexapoda</taxon>
        <taxon>Insecta</taxon>
        <taxon>Pterygota</taxon>
        <taxon>Neoptera</taxon>
        <taxon>Endopterygota</taxon>
        <taxon>Diptera</taxon>
        <taxon>Brachycera</taxon>
        <taxon>Muscomorpha</taxon>
        <taxon>Ephydroidea</taxon>
        <taxon>Drosophilidae</taxon>
        <taxon>Drosophila</taxon>
    </lineage>
</organism>
<dbReference type="InParanoid" id="A0A0Q9WXI3"/>
<sequence length="787" mass="88196">MLYHLVVILFINYASCSDIPKLTQTVYGFLDFTTTIGNTVMVFSPQSSPQFDPIIKPTIDQLNIIDSKPHLQEADESKIGIKPTPLTVLNSNGQSTTNYTLATNNRLSLLSTPIKSLDFPEYALLSRQPDEFIEETYRLVNLNTRAEAERLRTDQSKRNNNYNSSAGLLARKKEISTRNVKSSLNENGLSTRTSSKSLQGHQIITNIERRSKTRQPSSTRVLKTVAPSMQNNKTPIDSSGYTKSHRKNSRVPSEKRKLSRNKGKRRNKTIQVSGSQIAPSLTDTSARRSYRTKSNLASDENITVLSQNTLMLNRRPGRWQYKSSPKPKVNIRKTSTNNAKYEIQMDTLKVNNTILETNEDNQKIPKAFTLAKDLDAVGSQNTIVSDNDIIKPSNFVETLNVEISTPSNFDDTSYEIATIKSPYIFQAGLVKKTRFLTVTSTVEKSIKNDRIDEYSENDGPLTENILESTTQMIKPSFNGILTTLKPIHYTDSVETPELEIITESFSFTQTKLKTEILPIVFDKQNETTQITLIQTYDYTSFVTVTQTVSPFRDNFIPSKNFKDFEGILDEAGSEINLDLEFGDESNSGQFEVKSNSNKMIELKGINSTSPISPFQLKDSEHFIKSEIPAIASPFNSIITTTRPIIKVDTVWESYVVPLIRGTESILRTLSKSVGVVEKTEYVTDVSTILLPMSQYPYSINPFYNPLLAIPQQHLITSTSIYETLITATSSKVLKLTFGARTAYTTLFSTSIVPTAVSKLVTATLPNQNSGSFQNYYSPPFPPFAYVG</sequence>
<accession>A0A0Q9WXI3</accession>
<feature type="compositionally biased region" description="Polar residues" evidence="1">
    <location>
        <begin position="269"/>
        <end position="284"/>
    </location>
</feature>
<name>A0A0Q9WXI3_DROVI</name>
<dbReference type="EMBL" id="CH940659">
    <property type="protein sequence ID" value="KRF85674.1"/>
    <property type="molecule type" value="Genomic_DNA"/>
</dbReference>
<reference evidence="4" key="2">
    <citation type="journal article" date="2008" name="Bioinformatics">
        <title>Assembly reconciliation.</title>
        <authorList>
            <person name="Zimin A.V."/>
            <person name="Smith D.R."/>
            <person name="Sutton G."/>
            <person name="Yorke J.A."/>
        </authorList>
    </citation>
    <scope>NUCLEOTIDE SEQUENCE</scope>
    <source>
        <strain evidence="4">TSC#15010-1051.87</strain>
    </source>
</reference>
<dbReference type="PANTHER" id="PTHR39072:SF3">
    <property type="entry name" value="RE48511P"/>
    <property type="match status" value="1"/>
</dbReference>
<dbReference type="PANTHER" id="PTHR39072">
    <property type="entry name" value="RE48511P"/>
    <property type="match status" value="1"/>
</dbReference>
<feature type="compositionally biased region" description="Polar residues" evidence="1">
    <location>
        <begin position="214"/>
        <end position="242"/>
    </location>
</feature>
<dbReference type="STRING" id="7244.A0A0Q9WXI3"/>
<proteinExistence type="predicted"/>
<dbReference type="FunCoup" id="A0A0Q9WXI3">
    <property type="interactions" value="20"/>
</dbReference>
<evidence type="ECO:0000256" key="2">
    <source>
        <dbReference type="SAM" id="SignalP"/>
    </source>
</evidence>
<dbReference type="OrthoDB" id="6430068at2759"/>
<evidence type="ECO:0000313" key="4">
    <source>
        <dbReference type="EMBL" id="KRF85675.1"/>
    </source>
</evidence>
<evidence type="ECO:0000313" key="5">
    <source>
        <dbReference type="Proteomes" id="UP000008792"/>
    </source>
</evidence>